<comment type="caution">
    <text evidence="2">The sequence shown here is derived from an EMBL/GenBank/DDBJ whole genome shotgun (WGS) entry which is preliminary data.</text>
</comment>
<feature type="compositionally biased region" description="Gly residues" evidence="1">
    <location>
        <begin position="1"/>
        <end position="10"/>
    </location>
</feature>
<protein>
    <submittedName>
        <fullName evidence="2">Uncharacterized protein</fullName>
    </submittedName>
</protein>
<evidence type="ECO:0000313" key="3">
    <source>
        <dbReference type="Proteomes" id="UP001428817"/>
    </source>
</evidence>
<evidence type="ECO:0000313" key="2">
    <source>
        <dbReference type="EMBL" id="GAA5149856.1"/>
    </source>
</evidence>
<name>A0ABP9PU54_9PSEU</name>
<sequence>MVRSGTGGLDGAPNTVDHDRAERIAAVRRWAETFDLHPDPNAVAGAVEYRGQIENVPVSVWAVVDDAAFYGTFDPAPGGAPDDEE</sequence>
<evidence type="ECO:0000256" key="1">
    <source>
        <dbReference type="SAM" id="MobiDB-lite"/>
    </source>
</evidence>
<reference evidence="3" key="1">
    <citation type="journal article" date="2019" name="Int. J. Syst. Evol. Microbiol.">
        <title>The Global Catalogue of Microorganisms (GCM) 10K type strain sequencing project: providing services to taxonomists for standard genome sequencing and annotation.</title>
        <authorList>
            <consortium name="The Broad Institute Genomics Platform"/>
            <consortium name="The Broad Institute Genome Sequencing Center for Infectious Disease"/>
            <person name="Wu L."/>
            <person name="Ma J."/>
        </authorList>
    </citation>
    <scope>NUCLEOTIDE SEQUENCE [LARGE SCALE GENOMIC DNA]</scope>
    <source>
        <strain evidence="3">JCM 18303</strain>
    </source>
</reference>
<feature type="region of interest" description="Disordered" evidence="1">
    <location>
        <begin position="1"/>
        <end position="20"/>
    </location>
</feature>
<organism evidence="2 3">
    <name type="scientific">Pseudonocardia eucalypti</name>
    <dbReference type="NCBI Taxonomy" id="648755"/>
    <lineage>
        <taxon>Bacteria</taxon>
        <taxon>Bacillati</taxon>
        <taxon>Actinomycetota</taxon>
        <taxon>Actinomycetes</taxon>
        <taxon>Pseudonocardiales</taxon>
        <taxon>Pseudonocardiaceae</taxon>
        <taxon>Pseudonocardia</taxon>
    </lineage>
</organism>
<proteinExistence type="predicted"/>
<gene>
    <name evidence="2" type="ORF">GCM10023321_14340</name>
</gene>
<dbReference type="Proteomes" id="UP001428817">
    <property type="component" value="Unassembled WGS sequence"/>
</dbReference>
<keyword evidence="3" id="KW-1185">Reference proteome</keyword>
<accession>A0ABP9PU54</accession>
<dbReference type="EMBL" id="BAABJP010000005">
    <property type="protein sequence ID" value="GAA5149856.1"/>
    <property type="molecule type" value="Genomic_DNA"/>
</dbReference>